<comment type="subcellular location">
    <subcellularLocation>
        <location evidence="1">Cytoplasm</location>
    </subcellularLocation>
</comment>
<dbReference type="PANTHER" id="PTHR30592">
    <property type="entry name" value="FORMATE DEHYDROGENASE"/>
    <property type="match status" value="1"/>
</dbReference>
<proteinExistence type="inferred from homology"/>
<feature type="active site" description="Cysteine persulfide intermediate" evidence="1">
    <location>
        <position position="105"/>
    </location>
</feature>
<dbReference type="GeneID" id="93091385"/>
<keyword evidence="1" id="KW-0963">Cytoplasm</keyword>
<keyword evidence="3" id="KW-1185">Reference proteome</keyword>
<keyword evidence="2" id="KW-0560">Oxidoreductase</keyword>
<dbReference type="InterPro" id="IPR003786">
    <property type="entry name" value="FdhD"/>
</dbReference>
<dbReference type="Gene3D" id="3.40.140.10">
    <property type="entry name" value="Cytidine Deaminase, domain 2"/>
    <property type="match status" value="1"/>
</dbReference>
<reference evidence="2 3" key="1">
    <citation type="submission" date="2018-06" db="EMBL/GenBank/DDBJ databases">
        <authorList>
            <consortium name="Pathogen Informatics"/>
            <person name="Doyle S."/>
        </authorList>
    </citation>
    <scope>NUCLEOTIDE SEQUENCE [LARGE SCALE GENOMIC DNA]</scope>
    <source>
        <strain evidence="2 3">NCTC12475</strain>
    </source>
</reference>
<organism evidence="2 3">
    <name type="scientific">Campylobacter sputorum subsp. sputorum</name>
    <dbReference type="NCBI Taxonomy" id="32024"/>
    <lineage>
        <taxon>Bacteria</taxon>
        <taxon>Pseudomonadati</taxon>
        <taxon>Campylobacterota</taxon>
        <taxon>Epsilonproteobacteria</taxon>
        <taxon>Campylobacterales</taxon>
        <taxon>Campylobacteraceae</taxon>
        <taxon>Campylobacter</taxon>
    </lineage>
</organism>
<accession>A0A381DJB1</accession>
<sequence>MEPLFSTQITKYKGSESFICDDTLVREIKLEILVNDKKVGSVMATPVDQKALAVGYLMSEDIISEIKDMKEINELEDGMKISIIANINEDSLKRLNAEGVVISGCGRSNTANIDPDAINAKIIKNDIKFNKHLVLDQMSKFYTQCELYEKTGCVHTAKLFVDENTFFIGEDIAQHNTIDKAIGKARLAGVDLTKTFLMVSGRLSSEMVAKAVMHQIPLLVSRTAPTCLGVMIARKFNLTLCGFARGENINVYSAAERIYA</sequence>
<dbReference type="NCBIfam" id="TIGR00129">
    <property type="entry name" value="fdhD_narQ"/>
    <property type="match status" value="1"/>
</dbReference>
<dbReference type="NCBIfam" id="NF001943">
    <property type="entry name" value="PRK00724.1-2"/>
    <property type="match status" value="1"/>
</dbReference>
<dbReference type="GO" id="GO:0097163">
    <property type="term" value="F:sulfur carrier activity"/>
    <property type="evidence" value="ECO:0007669"/>
    <property type="project" value="UniProtKB-UniRule"/>
</dbReference>
<dbReference type="AlphaFoldDB" id="A0A381DJB1"/>
<dbReference type="PANTHER" id="PTHR30592:SF1">
    <property type="entry name" value="SULFUR CARRIER PROTEIN FDHD"/>
    <property type="match status" value="1"/>
</dbReference>
<keyword evidence="1" id="KW-0501">Molybdenum cofactor biosynthesis</keyword>
<dbReference type="GO" id="GO:0006777">
    <property type="term" value="P:Mo-molybdopterin cofactor biosynthetic process"/>
    <property type="evidence" value="ECO:0007669"/>
    <property type="project" value="UniProtKB-UniRule"/>
</dbReference>
<dbReference type="Gene3D" id="3.10.20.10">
    <property type="match status" value="1"/>
</dbReference>
<comment type="similarity">
    <text evidence="1">Belongs to the FdhD family.</text>
</comment>
<dbReference type="HAMAP" id="MF_00187">
    <property type="entry name" value="FdhD"/>
    <property type="match status" value="1"/>
</dbReference>
<evidence type="ECO:0000313" key="2">
    <source>
        <dbReference type="EMBL" id="SUX10756.1"/>
    </source>
</evidence>
<dbReference type="Pfam" id="PF02634">
    <property type="entry name" value="FdhD-NarQ"/>
    <property type="match status" value="1"/>
</dbReference>
<dbReference type="OrthoDB" id="3197277at2"/>
<evidence type="ECO:0000313" key="3">
    <source>
        <dbReference type="Proteomes" id="UP000254920"/>
    </source>
</evidence>
<protein>
    <recommendedName>
        <fullName evidence="1">Sulfur carrier protein FdhD</fullName>
    </recommendedName>
</protein>
<dbReference type="GO" id="GO:0016783">
    <property type="term" value="F:sulfurtransferase activity"/>
    <property type="evidence" value="ECO:0007669"/>
    <property type="project" value="InterPro"/>
</dbReference>
<dbReference type="SUPFAM" id="SSF53927">
    <property type="entry name" value="Cytidine deaminase-like"/>
    <property type="match status" value="1"/>
</dbReference>
<name>A0A381DJB1_9BACT</name>
<dbReference type="GO" id="GO:0016491">
    <property type="term" value="F:oxidoreductase activity"/>
    <property type="evidence" value="ECO:0007669"/>
    <property type="project" value="UniProtKB-KW"/>
</dbReference>
<dbReference type="GO" id="GO:0005737">
    <property type="term" value="C:cytoplasm"/>
    <property type="evidence" value="ECO:0007669"/>
    <property type="project" value="UniProtKB-SubCell"/>
</dbReference>
<dbReference type="PIRSF" id="PIRSF015626">
    <property type="entry name" value="FdhD"/>
    <property type="match status" value="1"/>
</dbReference>
<dbReference type="Proteomes" id="UP000254920">
    <property type="component" value="Unassembled WGS sequence"/>
</dbReference>
<dbReference type="InterPro" id="IPR016193">
    <property type="entry name" value="Cytidine_deaminase-like"/>
</dbReference>
<evidence type="ECO:0000256" key="1">
    <source>
        <dbReference type="HAMAP-Rule" id="MF_00187"/>
    </source>
</evidence>
<comment type="function">
    <text evidence="1">Required for formate dehydrogenase (FDH) activity. Acts as a sulfur carrier protein that transfers sulfur from IscS to the molybdenum cofactor prior to its insertion into FDH.</text>
</comment>
<dbReference type="RefSeq" id="WP_089183128.1">
    <property type="nucleotide sequence ID" value="NZ_CP043427.1"/>
</dbReference>
<dbReference type="EMBL" id="UFVD01000001">
    <property type="protein sequence ID" value="SUX10756.1"/>
    <property type="molecule type" value="Genomic_DNA"/>
</dbReference>
<gene>
    <name evidence="1" type="primary">fdhD</name>
    <name evidence="2" type="ORF">NCTC12475_00963</name>
</gene>
<comment type="caution">
    <text evidence="1">Lacks conserved residue(s) required for the propagation of feature annotation.</text>
</comment>
<dbReference type="STRING" id="32024.GCA_000788295_01789"/>